<dbReference type="Gene3D" id="6.10.250.1900">
    <property type="match status" value="1"/>
</dbReference>
<evidence type="ECO:0000256" key="2">
    <source>
        <dbReference type="SAM" id="MobiDB-lite"/>
    </source>
</evidence>
<evidence type="ECO:0000259" key="3">
    <source>
        <dbReference type="Pfam" id="PF10444"/>
    </source>
</evidence>
<accession>M2XSG7</accession>
<feature type="compositionally biased region" description="Basic and acidic residues" evidence="2">
    <location>
        <begin position="236"/>
        <end position="247"/>
    </location>
</feature>
<feature type="region of interest" description="Disordered" evidence="2">
    <location>
        <begin position="1"/>
        <end position="44"/>
    </location>
</feature>
<feature type="compositionally biased region" description="Basic and acidic residues" evidence="2">
    <location>
        <begin position="204"/>
        <end position="213"/>
    </location>
</feature>
<feature type="compositionally biased region" description="Polar residues" evidence="2">
    <location>
        <begin position="214"/>
        <end position="235"/>
    </location>
</feature>
<gene>
    <name evidence="4" type="ORF">Gasu_57440</name>
</gene>
<keyword evidence="1" id="KW-0175">Coiled coil</keyword>
<dbReference type="OrthoDB" id="2392550at2759"/>
<feature type="region of interest" description="Disordered" evidence="2">
    <location>
        <begin position="125"/>
        <end position="171"/>
    </location>
</feature>
<dbReference type="InterPro" id="IPR018851">
    <property type="entry name" value="Borealin_N"/>
</dbReference>
<protein>
    <recommendedName>
        <fullName evidence="3">Borealin N-terminal domain-containing protein</fullName>
    </recommendedName>
</protein>
<evidence type="ECO:0000256" key="1">
    <source>
        <dbReference type="SAM" id="Coils"/>
    </source>
</evidence>
<feature type="compositionally biased region" description="Low complexity" evidence="2">
    <location>
        <begin position="9"/>
        <end position="19"/>
    </location>
</feature>
<proteinExistence type="predicted"/>
<feature type="coiled-coil region" evidence="1">
    <location>
        <begin position="310"/>
        <end position="337"/>
    </location>
</feature>
<feature type="domain" description="Borealin N-terminal" evidence="3">
    <location>
        <begin position="49"/>
        <end position="104"/>
    </location>
</feature>
<feature type="compositionally biased region" description="Basic residues" evidence="2">
    <location>
        <begin position="125"/>
        <end position="135"/>
    </location>
</feature>
<dbReference type="KEGG" id="gsl:Gasu_57440"/>
<name>M2XSG7_GALSU</name>
<evidence type="ECO:0000313" key="5">
    <source>
        <dbReference type="Proteomes" id="UP000030680"/>
    </source>
</evidence>
<dbReference type="Pfam" id="PF10444">
    <property type="entry name" value="Nbl1_Borealin_N"/>
    <property type="match status" value="1"/>
</dbReference>
<reference evidence="5" key="1">
    <citation type="journal article" date="2013" name="Science">
        <title>Gene transfer from bacteria and archaea facilitated evolution of an extremophilic eukaryote.</title>
        <authorList>
            <person name="Schonknecht G."/>
            <person name="Chen W.H."/>
            <person name="Ternes C.M."/>
            <person name="Barbier G.G."/>
            <person name="Shrestha R.P."/>
            <person name="Stanke M."/>
            <person name="Brautigam A."/>
            <person name="Baker B.J."/>
            <person name="Banfield J.F."/>
            <person name="Garavito R.M."/>
            <person name="Carr K."/>
            <person name="Wilkerson C."/>
            <person name="Rensing S.A."/>
            <person name="Gagneul D."/>
            <person name="Dickenson N.E."/>
            <person name="Oesterhelt C."/>
            <person name="Lercher M.J."/>
            <person name="Weber A.P."/>
        </authorList>
    </citation>
    <scope>NUCLEOTIDE SEQUENCE [LARGE SCALE GENOMIC DNA]</scope>
    <source>
        <strain evidence="5">074W</strain>
    </source>
</reference>
<keyword evidence="5" id="KW-1185">Reference proteome</keyword>
<organism evidence="4 5">
    <name type="scientific">Galdieria sulphuraria</name>
    <name type="common">Red alga</name>
    <dbReference type="NCBI Taxonomy" id="130081"/>
    <lineage>
        <taxon>Eukaryota</taxon>
        <taxon>Rhodophyta</taxon>
        <taxon>Bangiophyceae</taxon>
        <taxon>Galdieriales</taxon>
        <taxon>Galdieriaceae</taxon>
        <taxon>Galdieria</taxon>
    </lineage>
</organism>
<feature type="region of interest" description="Disordered" evidence="2">
    <location>
        <begin position="204"/>
        <end position="247"/>
    </location>
</feature>
<dbReference type="Proteomes" id="UP000030680">
    <property type="component" value="Unassembled WGS sequence"/>
</dbReference>
<dbReference type="EMBL" id="KB454545">
    <property type="protein sequence ID" value="EME26623.1"/>
    <property type="molecule type" value="Genomic_DNA"/>
</dbReference>
<evidence type="ECO:0000313" key="4">
    <source>
        <dbReference type="EMBL" id="EME26623.1"/>
    </source>
</evidence>
<dbReference type="AlphaFoldDB" id="M2XSG7"/>
<dbReference type="GeneID" id="17085586"/>
<sequence>MVGRKRQTNSKSTSNDSSNVDAQQTNLSTSKENLPPETQIDKKEEFRNKINSILDEFELEFQAKIRGLQELAEAHAVTLQNCMAVQLVKIPKKVREMSLADFRQQYREDVSTFLMTEIKTGIKRQLRSGVKKRKTKNEPESSIKDTENKRRKPPLPPTATRPSVQSLTTDRHETDDINIWASTPASAVMRRRRKLVANIVTTETERVNEETKQRLQNATPRNIQTKGKKNLQSEQKGTKESEPEHKSISKLLQEMRASHMTPAQTTTNRVSDGLETYSELDIPLQIQLRSGAKIDLSTPQTLHKISGTSKEEAKLKLSMLQERIMECLRELDQDNNE</sequence>
<feature type="compositionally biased region" description="Basic and acidic residues" evidence="2">
    <location>
        <begin position="136"/>
        <end position="148"/>
    </location>
</feature>
<dbReference type="RefSeq" id="XP_005703143.1">
    <property type="nucleotide sequence ID" value="XM_005703086.1"/>
</dbReference>
<dbReference type="Gramene" id="EME26623">
    <property type="protein sequence ID" value="EME26623"/>
    <property type="gene ID" value="Gasu_57440"/>
</dbReference>
<feature type="compositionally biased region" description="Polar residues" evidence="2">
    <location>
        <begin position="20"/>
        <end position="32"/>
    </location>
</feature>